<evidence type="ECO:0000313" key="2">
    <source>
        <dbReference type="Proteomes" id="UP001470230"/>
    </source>
</evidence>
<name>A0ABR2GU49_9EUKA</name>
<proteinExistence type="predicted"/>
<dbReference type="EMBL" id="JAPFFF010000060">
    <property type="protein sequence ID" value="KAK8837196.1"/>
    <property type="molecule type" value="Genomic_DNA"/>
</dbReference>
<evidence type="ECO:0000313" key="1">
    <source>
        <dbReference type="EMBL" id="KAK8837196.1"/>
    </source>
</evidence>
<gene>
    <name evidence="1" type="ORF">M9Y10_036622</name>
</gene>
<protein>
    <submittedName>
        <fullName evidence="1">Uncharacterized protein</fullName>
    </submittedName>
</protein>
<sequence length="532" mass="62552">MDVYKNESEWIIQKSQQYCDEQIASNTLENDRKELPINLLKIRDYLYQIVKSYDQKEFNDQLTTSIFSFSQLLDELHDYPNEIILLIHSIDQILISEDRHMKIFDYLTDIFFLCQSEKITLNELHLFYNIATFLPFQFWQPLFSNDIVSILIQSISQPSLLLRNLKEDEKSDEVLGLVVDILDTFFCQIESQNDEVFNRYYDYYFNCLIECSKVISSDEDSPIFLLYFLDNLLCTICKQIKQTSQNIMKDSEKAKPLKSIIRTLSDYVQQPSKPDINLVFFNLTKLTTLTNFLNYFDDDFFRAIFGCYMKIENYRFENQKSLVCFISSVACSRNEKAIISMMTVIEQTESFMTMLATHPDVEERVKFCLLCQDLVMSCFYDRKLNEIGNRIINFLYKNNVLYYLCHIALNDDFFNIKVKSAKALAKISAVLPYQFLSDLVLNHHFIEIYFQLVGTEDSFFRIIPVAVRSILDMLDTMPVNNESATLYIKLAKSCLLDEIENCDVTYEDENILYLVNTVLSKAAEQRDRFADF</sequence>
<keyword evidence="2" id="KW-1185">Reference proteome</keyword>
<reference evidence="1 2" key="1">
    <citation type="submission" date="2024-04" db="EMBL/GenBank/DDBJ databases">
        <title>Tritrichomonas musculus Genome.</title>
        <authorList>
            <person name="Alves-Ferreira E."/>
            <person name="Grigg M."/>
            <person name="Lorenzi H."/>
            <person name="Galac M."/>
        </authorList>
    </citation>
    <scope>NUCLEOTIDE SEQUENCE [LARGE SCALE GENOMIC DNA]</scope>
    <source>
        <strain evidence="1 2">EAF2021</strain>
    </source>
</reference>
<accession>A0ABR2GU49</accession>
<dbReference type="Proteomes" id="UP001470230">
    <property type="component" value="Unassembled WGS sequence"/>
</dbReference>
<dbReference type="SUPFAM" id="SSF48371">
    <property type="entry name" value="ARM repeat"/>
    <property type="match status" value="1"/>
</dbReference>
<comment type="caution">
    <text evidence="1">The sequence shown here is derived from an EMBL/GenBank/DDBJ whole genome shotgun (WGS) entry which is preliminary data.</text>
</comment>
<organism evidence="1 2">
    <name type="scientific">Tritrichomonas musculus</name>
    <dbReference type="NCBI Taxonomy" id="1915356"/>
    <lineage>
        <taxon>Eukaryota</taxon>
        <taxon>Metamonada</taxon>
        <taxon>Parabasalia</taxon>
        <taxon>Tritrichomonadida</taxon>
        <taxon>Tritrichomonadidae</taxon>
        <taxon>Tritrichomonas</taxon>
    </lineage>
</organism>
<dbReference type="InterPro" id="IPR016024">
    <property type="entry name" value="ARM-type_fold"/>
</dbReference>